<keyword evidence="3" id="KW-1185">Reference proteome</keyword>
<evidence type="ECO:0000313" key="2">
    <source>
        <dbReference type="EMBL" id="KAK3689335.1"/>
    </source>
</evidence>
<organism evidence="2 3">
    <name type="scientific">Podospora appendiculata</name>
    <dbReference type="NCBI Taxonomy" id="314037"/>
    <lineage>
        <taxon>Eukaryota</taxon>
        <taxon>Fungi</taxon>
        <taxon>Dikarya</taxon>
        <taxon>Ascomycota</taxon>
        <taxon>Pezizomycotina</taxon>
        <taxon>Sordariomycetes</taxon>
        <taxon>Sordariomycetidae</taxon>
        <taxon>Sordariales</taxon>
        <taxon>Podosporaceae</taxon>
        <taxon>Podospora</taxon>
    </lineage>
</organism>
<dbReference type="AlphaFoldDB" id="A0AAE0XAZ6"/>
<gene>
    <name evidence="2" type="ORF">B0T22DRAFT_528339</name>
</gene>
<dbReference type="Pfam" id="PF11578">
    <property type="entry name" value="DUF3237"/>
    <property type="match status" value="1"/>
</dbReference>
<dbReference type="InterPro" id="IPR020915">
    <property type="entry name" value="UPF0311"/>
</dbReference>
<protein>
    <submittedName>
        <fullName evidence="2">Uncharacterized protein</fullName>
    </submittedName>
</protein>
<dbReference type="PANTHER" id="PTHR37315:SF1">
    <property type="entry name" value="UPF0311 PROTEIN BLR7842"/>
    <property type="match status" value="1"/>
</dbReference>
<proteinExistence type="predicted"/>
<feature type="signal peptide" evidence="1">
    <location>
        <begin position="1"/>
        <end position="17"/>
    </location>
</feature>
<sequence>MFALPFALLALAATGLADPKPPALTYLYSVKLIMPAGVDIGSVPYGKRALLPISGGTFSGPKLNGTVGIGLDWGLTDAKGTFSPDALYVLNTNDNATILVTEKGHAPHVQISFETASSTYAYLNTIVAYATGGPTDGGVALDVWQIGG</sequence>
<dbReference type="EMBL" id="JAULSO010000002">
    <property type="protein sequence ID" value="KAK3689335.1"/>
    <property type="molecule type" value="Genomic_DNA"/>
</dbReference>
<evidence type="ECO:0000256" key="1">
    <source>
        <dbReference type="SAM" id="SignalP"/>
    </source>
</evidence>
<reference evidence="2" key="1">
    <citation type="journal article" date="2023" name="Mol. Phylogenet. Evol.">
        <title>Genome-scale phylogeny and comparative genomics of the fungal order Sordariales.</title>
        <authorList>
            <person name="Hensen N."/>
            <person name="Bonometti L."/>
            <person name="Westerberg I."/>
            <person name="Brannstrom I.O."/>
            <person name="Guillou S."/>
            <person name="Cros-Aarteil S."/>
            <person name="Calhoun S."/>
            <person name="Haridas S."/>
            <person name="Kuo A."/>
            <person name="Mondo S."/>
            <person name="Pangilinan J."/>
            <person name="Riley R."/>
            <person name="LaButti K."/>
            <person name="Andreopoulos B."/>
            <person name="Lipzen A."/>
            <person name="Chen C."/>
            <person name="Yan M."/>
            <person name="Daum C."/>
            <person name="Ng V."/>
            <person name="Clum A."/>
            <person name="Steindorff A."/>
            <person name="Ohm R.A."/>
            <person name="Martin F."/>
            <person name="Silar P."/>
            <person name="Natvig D.O."/>
            <person name="Lalanne C."/>
            <person name="Gautier V."/>
            <person name="Ament-Velasquez S.L."/>
            <person name="Kruys A."/>
            <person name="Hutchinson M.I."/>
            <person name="Powell A.J."/>
            <person name="Barry K."/>
            <person name="Miller A.N."/>
            <person name="Grigoriev I.V."/>
            <person name="Debuchy R."/>
            <person name="Gladieux P."/>
            <person name="Hiltunen Thoren M."/>
            <person name="Johannesson H."/>
        </authorList>
    </citation>
    <scope>NUCLEOTIDE SEQUENCE</scope>
    <source>
        <strain evidence="2">CBS 314.62</strain>
    </source>
</reference>
<reference evidence="2" key="2">
    <citation type="submission" date="2023-06" db="EMBL/GenBank/DDBJ databases">
        <authorList>
            <consortium name="Lawrence Berkeley National Laboratory"/>
            <person name="Haridas S."/>
            <person name="Hensen N."/>
            <person name="Bonometti L."/>
            <person name="Westerberg I."/>
            <person name="Brannstrom I.O."/>
            <person name="Guillou S."/>
            <person name="Cros-Aarteil S."/>
            <person name="Calhoun S."/>
            <person name="Kuo A."/>
            <person name="Mondo S."/>
            <person name="Pangilinan J."/>
            <person name="Riley R."/>
            <person name="Labutti K."/>
            <person name="Andreopoulos B."/>
            <person name="Lipzen A."/>
            <person name="Chen C."/>
            <person name="Yanf M."/>
            <person name="Daum C."/>
            <person name="Ng V."/>
            <person name="Clum A."/>
            <person name="Steindorff A."/>
            <person name="Ohm R."/>
            <person name="Martin F."/>
            <person name="Silar P."/>
            <person name="Natvig D."/>
            <person name="Lalanne C."/>
            <person name="Gautier V."/>
            <person name="Ament-Velasquez S.L."/>
            <person name="Kruys A."/>
            <person name="Hutchinson M.I."/>
            <person name="Powell A.J."/>
            <person name="Barry K."/>
            <person name="Miller A.N."/>
            <person name="Grigoriev I.V."/>
            <person name="Debuchy R."/>
            <person name="Gladieux P."/>
            <person name="Thoren M.H."/>
            <person name="Johannesson H."/>
        </authorList>
    </citation>
    <scope>NUCLEOTIDE SEQUENCE</scope>
    <source>
        <strain evidence="2">CBS 314.62</strain>
    </source>
</reference>
<dbReference type="PANTHER" id="PTHR37315">
    <property type="entry name" value="UPF0311 PROTEIN BLR7842"/>
    <property type="match status" value="1"/>
</dbReference>
<name>A0AAE0XAZ6_9PEZI</name>
<dbReference type="Proteomes" id="UP001270362">
    <property type="component" value="Unassembled WGS sequence"/>
</dbReference>
<evidence type="ECO:0000313" key="3">
    <source>
        <dbReference type="Proteomes" id="UP001270362"/>
    </source>
</evidence>
<accession>A0AAE0XAZ6</accession>
<comment type="caution">
    <text evidence="2">The sequence shown here is derived from an EMBL/GenBank/DDBJ whole genome shotgun (WGS) entry which is preliminary data.</text>
</comment>
<keyword evidence="1" id="KW-0732">Signal</keyword>
<dbReference type="Gene3D" id="2.40.160.20">
    <property type="match status" value="1"/>
</dbReference>
<feature type="chain" id="PRO_5042253215" evidence="1">
    <location>
        <begin position="18"/>
        <end position="148"/>
    </location>
</feature>